<accession>A0ABU0IM82</accession>
<evidence type="ECO:0000256" key="1">
    <source>
        <dbReference type="SAM" id="MobiDB-lite"/>
    </source>
</evidence>
<dbReference type="Gene3D" id="3.40.50.2000">
    <property type="entry name" value="Glycogen Phosphorylase B"/>
    <property type="match status" value="2"/>
</dbReference>
<protein>
    <submittedName>
        <fullName evidence="2">Glycosyltransferase involved in cell wall biosynthesis</fullName>
    </submittedName>
</protein>
<dbReference type="RefSeq" id="WP_307346493.1">
    <property type="nucleotide sequence ID" value="NZ_JAUSVS010000001.1"/>
</dbReference>
<sequence>MNTIIVCDWLPPAFGAVGQYMSQRAHRLAAEGGQVTLIGLGEEPSVTQVPMQTGSLTEVRIKAVGLQKGSFLLTRATWALRKNVKLAWAANKAISRSPRGKGTEIVVTGSPPFLSYVMIVLNLLLWRRTLIYRITDFYPETVFAAGFMRKFQFVGGLFHFLRRFATRIEALGEDQKRRLLETGVKPQAIQVVRDASPIEDWGDAPPAERPFPADKVLLLYSGNLGLAHDIETLVRAYDRHVRHGSDRIRLWVNGTGARLGPLQEACAERNLPLHVSAPVPIEDLPAVLRAADAHLVLLRAPFWGYVLPSKIYACVALDQPILYVGPVQSDVHLLASQRPRPYRQVDPGDVVACVNALEDIADAVQGRTWRAEPPALVTSEPVANETQTVASDRPRRQAGAEWMSSWGKRI</sequence>
<evidence type="ECO:0000313" key="3">
    <source>
        <dbReference type="Proteomes" id="UP001228905"/>
    </source>
</evidence>
<dbReference type="Proteomes" id="UP001228905">
    <property type="component" value="Unassembled WGS sequence"/>
</dbReference>
<feature type="region of interest" description="Disordered" evidence="1">
    <location>
        <begin position="384"/>
        <end position="410"/>
    </location>
</feature>
<dbReference type="EMBL" id="JAUSVS010000001">
    <property type="protein sequence ID" value="MDQ0463133.1"/>
    <property type="molecule type" value="Genomic_DNA"/>
</dbReference>
<organism evidence="2 3">
    <name type="scientific">Caulobacter ginsengisoli</name>
    <dbReference type="NCBI Taxonomy" id="400775"/>
    <lineage>
        <taxon>Bacteria</taxon>
        <taxon>Pseudomonadati</taxon>
        <taxon>Pseudomonadota</taxon>
        <taxon>Alphaproteobacteria</taxon>
        <taxon>Caulobacterales</taxon>
        <taxon>Caulobacteraceae</taxon>
        <taxon>Caulobacter</taxon>
    </lineage>
</organism>
<keyword evidence="3" id="KW-1185">Reference proteome</keyword>
<gene>
    <name evidence="2" type="ORF">QO010_000881</name>
</gene>
<evidence type="ECO:0000313" key="2">
    <source>
        <dbReference type="EMBL" id="MDQ0463133.1"/>
    </source>
</evidence>
<dbReference type="SUPFAM" id="SSF53756">
    <property type="entry name" value="UDP-Glycosyltransferase/glycogen phosphorylase"/>
    <property type="match status" value="1"/>
</dbReference>
<reference evidence="2 3" key="1">
    <citation type="submission" date="2023-07" db="EMBL/GenBank/DDBJ databases">
        <title>Genomic Encyclopedia of Type Strains, Phase IV (KMG-IV): sequencing the most valuable type-strain genomes for metagenomic binning, comparative biology and taxonomic classification.</title>
        <authorList>
            <person name="Goeker M."/>
        </authorList>
    </citation>
    <scope>NUCLEOTIDE SEQUENCE [LARGE SCALE GENOMIC DNA]</scope>
    <source>
        <strain evidence="2 3">DSM 18695</strain>
    </source>
</reference>
<name>A0ABU0IM82_9CAUL</name>
<proteinExistence type="predicted"/>
<comment type="caution">
    <text evidence="2">The sequence shown here is derived from an EMBL/GenBank/DDBJ whole genome shotgun (WGS) entry which is preliminary data.</text>
</comment>